<accession>A0ABW7K9X2</accession>
<gene>
    <name evidence="3" type="ORF">ACHIPV_10300</name>
    <name evidence="2" type="ORF">ACHIRB_25465</name>
</gene>
<evidence type="ECO:0000313" key="2">
    <source>
        <dbReference type="EMBL" id="MFH5231892.1"/>
    </source>
</evidence>
<reference evidence="4 5" key="1">
    <citation type="submission" date="2024-10" db="EMBL/GenBank/DDBJ databases">
        <authorList>
            <person name="Riesco R."/>
        </authorList>
    </citation>
    <scope>NUCLEOTIDE SEQUENCE [LARGE SCALE GENOMIC DNA]</scope>
    <source>
        <strain evidence="3 4">NCIMB 15448</strain>
        <strain evidence="2 5">NCIMB 15450</strain>
    </source>
</reference>
<evidence type="ECO:0000256" key="1">
    <source>
        <dbReference type="SAM" id="MobiDB-lite"/>
    </source>
</evidence>
<organism evidence="2 5">
    <name type="scientific">Antrihabitans spumae</name>
    <dbReference type="NCBI Taxonomy" id="3373370"/>
    <lineage>
        <taxon>Bacteria</taxon>
        <taxon>Bacillati</taxon>
        <taxon>Actinomycetota</taxon>
        <taxon>Actinomycetes</taxon>
        <taxon>Mycobacteriales</taxon>
        <taxon>Nocardiaceae</taxon>
        <taxon>Antrihabitans</taxon>
    </lineage>
</organism>
<dbReference type="EMBL" id="JBIMSN010000126">
    <property type="protein sequence ID" value="MFH5231892.1"/>
    <property type="molecule type" value="Genomic_DNA"/>
</dbReference>
<dbReference type="Proteomes" id="UP001609176">
    <property type="component" value="Unassembled WGS sequence"/>
</dbReference>
<proteinExistence type="predicted"/>
<dbReference type="Proteomes" id="UP001609219">
    <property type="component" value="Unassembled WGS sequence"/>
</dbReference>
<name>A0ABW7K9X2_9NOCA</name>
<evidence type="ECO:0000313" key="5">
    <source>
        <dbReference type="Proteomes" id="UP001609219"/>
    </source>
</evidence>
<evidence type="ECO:0008006" key="6">
    <source>
        <dbReference type="Google" id="ProtNLM"/>
    </source>
</evidence>
<protein>
    <recommendedName>
        <fullName evidence="6">Rho termination factor N-terminal domain-containing protein</fullName>
    </recommendedName>
</protein>
<comment type="caution">
    <text evidence="2">The sequence shown here is derived from an EMBL/GenBank/DDBJ whole genome shotgun (WGS) entry which is preliminary data.</text>
</comment>
<evidence type="ECO:0000313" key="4">
    <source>
        <dbReference type="Proteomes" id="UP001609176"/>
    </source>
</evidence>
<keyword evidence="5" id="KW-1185">Reference proteome</keyword>
<feature type="region of interest" description="Disordered" evidence="1">
    <location>
        <begin position="52"/>
        <end position="87"/>
    </location>
</feature>
<sequence length="125" mass="13170">MAEYILTADQFDQIVSEPGAPLAYKRYGRGDVVTIDDAEDAARLLKAGAIRSADQPEVVAPEPVSSPPAPADPNDISTGPKGPVPPKTGLKELWVEYAVDNGMTESDAEALSKQELIAKFGTGSD</sequence>
<dbReference type="RefSeq" id="WP_395124282.1">
    <property type="nucleotide sequence ID" value="NZ_JBIMSN010000126.1"/>
</dbReference>
<dbReference type="EMBL" id="JBIMSP010000012">
    <property type="protein sequence ID" value="MFH5242273.1"/>
    <property type="molecule type" value="Genomic_DNA"/>
</dbReference>
<evidence type="ECO:0000313" key="3">
    <source>
        <dbReference type="EMBL" id="MFH5242273.1"/>
    </source>
</evidence>